<feature type="region of interest" description="Disordered" evidence="4">
    <location>
        <begin position="260"/>
        <end position="325"/>
    </location>
</feature>
<accession>A0A2R5LHM5</accession>
<evidence type="ECO:0000256" key="4">
    <source>
        <dbReference type="SAM" id="MobiDB-lite"/>
    </source>
</evidence>
<protein>
    <submittedName>
        <fullName evidence="5">Protein-l-isoaspartated-aspartate o-methyltransferase</fullName>
    </submittedName>
</protein>
<comment type="similarity">
    <text evidence="2">Belongs to the methyltransferase superfamily. L-isoaspartyl/D-aspartyl protein methyltransferase family.</text>
</comment>
<dbReference type="PANTHER" id="PTHR11579">
    <property type="entry name" value="PROTEIN-L-ISOASPARTATE O-METHYLTRANSFERASE"/>
    <property type="match status" value="1"/>
</dbReference>
<dbReference type="InterPro" id="IPR000682">
    <property type="entry name" value="PCMT"/>
</dbReference>
<evidence type="ECO:0000256" key="2">
    <source>
        <dbReference type="ARBA" id="ARBA00005369"/>
    </source>
</evidence>
<dbReference type="KEGG" id="oti:135398964"/>
<dbReference type="Gene3D" id="3.40.50.150">
    <property type="entry name" value="Vaccinia Virus protein VP39"/>
    <property type="match status" value="1"/>
</dbReference>
<proteinExistence type="inferred from homology"/>
<evidence type="ECO:0000256" key="3">
    <source>
        <dbReference type="ARBA" id="ARBA00022490"/>
    </source>
</evidence>
<dbReference type="GO" id="GO:0032259">
    <property type="term" value="P:methylation"/>
    <property type="evidence" value="ECO:0007669"/>
    <property type="project" value="UniProtKB-KW"/>
</dbReference>
<dbReference type="RefSeq" id="XP_064486626.1">
    <property type="nucleotide sequence ID" value="XM_064630556.1"/>
</dbReference>
<sequence>MGGAVSAGEDNDELIDNLVDAEYIKTPAVEKVFRAVDRADYYAEGCKENAYRDLAWKHGNLHLSAPCIYSEVLEALLLQPGLSFLNLGSGTGYLSTVAGLILGPYGVNHGVELHEDVMLYACRKVREFLQTSNALDEHEFCKPSFVSGNCLVLEAGSRRYDRVYCGAACPPEHCAFIKNFVKIGGILVMPFNDQLVQVRRTGENSWQDRNILPVSFAMLVQPSPKERLTTFSLPDFHPSSLQELSRISIRRVLRSQVDREHPTLKDCRRTTPAAKKKKQAKRRVQRIVIPIFEESDDSSGGRFDPQSGDDDPRDGMPQTSRRGNHITAMIEHIMNEERRMDEDSSNGIADDSGNAVDIESLAPSREDERIDQRKRGAEDDDHHDPRRRNGRRTKSVVWKRVAFDEYDMKPADEGVNSAAKEEEEEVVEPPVATTSGSELTYTVLMRQKISVLPLPHMLKVYLNHDREL</sequence>
<dbReference type="EMBL" id="GGLE01004898">
    <property type="protein sequence ID" value="MBY09024.1"/>
    <property type="molecule type" value="Transcribed_RNA"/>
</dbReference>
<reference evidence="5" key="1">
    <citation type="submission" date="2018-03" db="EMBL/GenBank/DDBJ databases">
        <title>The relapsing fever spirochete Borrelia turicatae persists in the highly oxidative environment of its soft-bodied tick vector.</title>
        <authorList>
            <person name="Bourret T.J."/>
            <person name="Boyle W.K."/>
            <person name="Valenzuela J.G."/>
            <person name="Oliveira F."/>
            <person name="Lopez J.E."/>
        </authorList>
    </citation>
    <scope>NUCLEOTIDE SEQUENCE</scope>
    <source>
        <strain evidence="5">Kansas strain/isolate</strain>
        <tissue evidence="5">Salivary glands</tissue>
    </source>
</reference>
<dbReference type="GO" id="GO:0005737">
    <property type="term" value="C:cytoplasm"/>
    <property type="evidence" value="ECO:0007669"/>
    <property type="project" value="UniProtKB-SubCell"/>
</dbReference>
<feature type="region of interest" description="Disordered" evidence="4">
    <location>
        <begin position="414"/>
        <end position="433"/>
    </location>
</feature>
<dbReference type="RefSeq" id="XP_064486624.1">
    <property type="nucleotide sequence ID" value="XM_064630554.1"/>
</dbReference>
<dbReference type="GO" id="GO:0004719">
    <property type="term" value="F:protein-L-isoaspartate (D-aspartate) O-methyltransferase activity"/>
    <property type="evidence" value="ECO:0007669"/>
    <property type="project" value="InterPro"/>
</dbReference>
<comment type="subcellular location">
    <subcellularLocation>
        <location evidence="1">Cytoplasm</location>
    </subcellularLocation>
</comment>
<dbReference type="GeneID" id="135398964"/>
<dbReference type="FunFam" id="3.40.50.150:FF:000015">
    <property type="entry name" value="Protein-L-isoaspartate (D-aspartate) O-methyltransferase domain-containing 1"/>
    <property type="match status" value="1"/>
</dbReference>
<dbReference type="RefSeq" id="XP_064486625.1">
    <property type="nucleotide sequence ID" value="XM_064630555.1"/>
</dbReference>
<dbReference type="InterPro" id="IPR029063">
    <property type="entry name" value="SAM-dependent_MTases_sf"/>
</dbReference>
<evidence type="ECO:0000256" key="1">
    <source>
        <dbReference type="ARBA" id="ARBA00004496"/>
    </source>
</evidence>
<name>A0A2R5LHM5_9ACAR</name>
<evidence type="ECO:0000313" key="5">
    <source>
        <dbReference type="EMBL" id="MBY09024.1"/>
    </source>
</evidence>
<feature type="compositionally biased region" description="Basic and acidic residues" evidence="4">
    <location>
        <begin position="260"/>
        <end position="269"/>
    </location>
</feature>
<dbReference type="Pfam" id="PF01135">
    <property type="entry name" value="PCMT"/>
    <property type="match status" value="1"/>
</dbReference>
<keyword evidence="5" id="KW-0808">Transferase</keyword>
<keyword evidence="3" id="KW-0963">Cytoplasm</keyword>
<feature type="compositionally biased region" description="Basic residues" evidence="4">
    <location>
        <begin position="274"/>
        <end position="285"/>
    </location>
</feature>
<dbReference type="PANTHER" id="PTHR11579:SF9">
    <property type="entry name" value="PROTEIN-L-ISOASPARTATE O-METHYLTRANSFERASE"/>
    <property type="match status" value="1"/>
</dbReference>
<dbReference type="RefSeq" id="XP_064486623.1">
    <property type="nucleotide sequence ID" value="XM_064630553.1"/>
</dbReference>
<organism evidence="5">
    <name type="scientific">Ornithodoros turicata</name>
    <dbReference type="NCBI Taxonomy" id="34597"/>
    <lineage>
        <taxon>Eukaryota</taxon>
        <taxon>Metazoa</taxon>
        <taxon>Ecdysozoa</taxon>
        <taxon>Arthropoda</taxon>
        <taxon>Chelicerata</taxon>
        <taxon>Arachnida</taxon>
        <taxon>Acari</taxon>
        <taxon>Parasitiformes</taxon>
        <taxon>Ixodida</taxon>
        <taxon>Ixodoidea</taxon>
        <taxon>Argasidae</taxon>
        <taxon>Ornithodorinae</taxon>
        <taxon>Ornithodoros</taxon>
    </lineage>
</organism>
<feature type="compositionally biased region" description="Basic and acidic residues" evidence="4">
    <location>
        <begin position="364"/>
        <end position="384"/>
    </location>
</feature>
<feature type="region of interest" description="Disordered" evidence="4">
    <location>
        <begin position="339"/>
        <end position="394"/>
    </location>
</feature>
<dbReference type="AlphaFoldDB" id="A0A2R5LHM5"/>
<dbReference type="SUPFAM" id="SSF53335">
    <property type="entry name" value="S-adenosyl-L-methionine-dependent methyltransferases"/>
    <property type="match status" value="1"/>
</dbReference>
<feature type="compositionally biased region" description="Basic residues" evidence="4">
    <location>
        <begin position="385"/>
        <end position="394"/>
    </location>
</feature>
<keyword evidence="5" id="KW-0489">Methyltransferase</keyword>